<gene>
    <name evidence="2" type="ORF">QE152_g33237</name>
</gene>
<proteinExistence type="predicted"/>
<accession>A0AAW1IXH9</accession>
<organism evidence="2 3">
    <name type="scientific">Popillia japonica</name>
    <name type="common">Japanese beetle</name>
    <dbReference type="NCBI Taxonomy" id="7064"/>
    <lineage>
        <taxon>Eukaryota</taxon>
        <taxon>Metazoa</taxon>
        <taxon>Ecdysozoa</taxon>
        <taxon>Arthropoda</taxon>
        <taxon>Hexapoda</taxon>
        <taxon>Insecta</taxon>
        <taxon>Pterygota</taxon>
        <taxon>Neoptera</taxon>
        <taxon>Endopterygota</taxon>
        <taxon>Coleoptera</taxon>
        <taxon>Polyphaga</taxon>
        <taxon>Scarabaeiformia</taxon>
        <taxon>Scarabaeidae</taxon>
        <taxon>Rutelinae</taxon>
        <taxon>Popillia</taxon>
    </lineage>
</organism>
<comment type="caution">
    <text evidence="2">The sequence shown here is derived from an EMBL/GenBank/DDBJ whole genome shotgun (WGS) entry which is preliminary data.</text>
</comment>
<evidence type="ECO:0000256" key="1">
    <source>
        <dbReference type="SAM" id="MobiDB-lite"/>
    </source>
</evidence>
<dbReference type="Proteomes" id="UP001458880">
    <property type="component" value="Unassembled WGS sequence"/>
</dbReference>
<protein>
    <submittedName>
        <fullName evidence="2">Uncharacterized protein</fullName>
    </submittedName>
</protein>
<feature type="compositionally biased region" description="Polar residues" evidence="1">
    <location>
        <begin position="93"/>
        <end position="107"/>
    </location>
</feature>
<feature type="region of interest" description="Disordered" evidence="1">
    <location>
        <begin position="78"/>
        <end position="110"/>
    </location>
</feature>
<dbReference type="EMBL" id="JASPKY010000499">
    <property type="protein sequence ID" value="KAK9694889.1"/>
    <property type="molecule type" value="Genomic_DNA"/>
</dbReference>
<sequence>MIETLSSNRQSSEYAKISAALAFIYERINNANATSDEQRSTHLVKSLELSSRLSAKIKNLKRRSSTLQAGALDLSMIDVPGSDSDSDNSDRSGTNAAEGSPTPTAASYTPKPVPVASWGIKFSGTSGDMSVDAFLERVAELKVSRNSSDRLVFDSAKKLAEALREEFQIPDHDDRLFEEIKRRTQDQNESMGLYVSIMKNLFCRLSVTLTEETQLKILLINILPFYQTQLGFTEVKTFSELLKYGKLLETRKAHVDA</sequence>
<evidence type="ECO:0000313" key="2">
    <source>
        <dbReference type="EMBL" id="KAK9694889.1"/>
    </source>
</evidence>
<evidence type="ECO:0000313" key="3">
    <source>
        <dbReference type="Proteomes" id="UP001458880"/>
    </source>
</evidence>
<name>A0AAW1IXH9_POPJA</name>
<dbReference type="AlphaFoldDB" id="A0AAW1IXH9"/>
<reference evidence="2 3" key="1">
    <citation type="journal article" date="2024" name="BMC Genomics">
        <title>De novo assembly and annotation of Popillia japonica's genome with initial clues to its potential as an invasive pest.</title>
        <authorList>
            <person name="Cucini C."/>
            <person name="Boschi S."/>
            <person name="Funari R."/>
            <person name="Cardaioli E."/>
            <person name="Iannotti N."/>
            <person name="Marturano G."/>
            <person name="Paoli F."/>
            <person name="Bruttini M."/>
            <person name="Carapelli A."/>
            <person name="Frati F."/>
            <person name="Nardi F."/>
        </authorList>
    </citation>
    <scope>NUCLEOTIDE SEQUENCE [LARGE SCALE GENOMIC DNA]</scope>
    <source>
        <strain evidence="2">DMR45628</strain>
    </source>
</reference>
<keyword evidence="3" id="KW-1185">Reference proteome</keyword>